<dbReference type="Gene3D" id="3.40.190.290">
    <property type="match status" value="1"/>
</dbReference>
<comment type="similarity">
    <text evidence="1">Belongs to the LysR transcriptional regulatory family.</text>
</comment>
<proteinExistence type="inferred from homology"/>
<dbReference type="InterPro" id="IPR050176">
    <property type="entry name" value="LTTR"/>
</dbReference>
<keyword evidence="2" id="KW-0805">Transcription regulation</keyword>
<dbReference type="InterPro" id="IPR017685">
    <property type="entry name" value="ArgP"/>
</dbReference>
<dbReference type="STRING" id="522306.CAP2UW1_3210"/>
<gene>
    <name evidence="6" type="ordered locus">CAP2UW1_3210</name>
</gene>
<dbReference type="GO" id="GO:0003677">
    <property type="term" value="F:DNA binding"/>
    <property type="evidence" value="ECO:0007669"/>
    <property type="project" value="UniProtKB-KW"/>
</dbReference>
<dbReference type="NCBIfam" id="TIGR03298">
    <property type="entry name" value="argP"/>
    <property type="match status" value="1"/>
</dbReference>
<dbReference type="PANTHER" id="PTHR30579:SF2">
    <property type="entry name" value="HTH-TYPE TRANSCRIPTIONAL REGULATOR ARGP"/>
    <property type="match status" value="1"/>
</dbReference>
<protein>
    <submittedName>
        <fullName evidence="6">Transcriptional regulator, LysR family</fullName>
    </submittedName>
</protein>
<dbReference type="EMBL" id="CP001715">
    <property type="protein sequence ID" value="ACV36480.1"/>
    <property type="molecule type" value="Genomic_DNA"/>
</dbReference>
<dbReference type="NCBIfam" id="NF009888">
    <property type="entry name" value="PRK13348.1"/>
    <property type="match status" value="1"/>
</dbReference>
<dbReference type="Pfam" id="PF03466">
    <property type="entry name" value="LysR_substrate"/>
    <property type="match status" value="1"/>
</dbReference>
<dbReference type="SUPFAM" id="SSF46785">
    <property type="entry name" value="Winged helix' DNA-binding domain"/>
    <property type="match status" value="1"/>
</dbReference>
<evidence type="ECO:0000259" key="5">
    <source>
        <dbReference type="PROSITE" id="PS50931"/>
    </source>
</evidence>
<reference evidence="6" key="2">
    <citation type="submission" date="2009-09" db="EMBL/GenBank/DDBJ databases">
        <title>Complete sequence of chromosome of Candidatus Accumulibacter phosphatis clade IIA str. UW-1.</title>
        <authorList>
            <consortium name="US DOE Joint Genome Institute"/>
            <person name="Martin H.G."/>
            <person name="Ivanova N."/>
            <person name="Kunin V."/>
            <person name="Warnecke F."/>
            <person name="Barry K."/>
            <person name="He S."/>
            <person name="Salamov A."/>
            <person name="Szeto E."/>
            <person name="Dalin E."/>
            <person name="Pangilinan J.L."/>
            <person name="Lapidus A."/>
            <person name="Lowry S."/>
            <person name="Kyrpides N.C."/>
            <person name="McMahon K.D."/>
            <person name="Hugenholtz P."/>
        </authorList>
    </citation>
    <scope>NUCLEOTIDE SEQUENCE [LARGE SCALE GENOMIC DNA]</scope>
    <source>
        <strain evidence="6">UW-1</strain>
    </source>
</reference>
<keyword evidence="3" id="KW-0238">DNA-binding</keyword>
<evidence type="ECO:0000256" key="3">
    <source>
        <dbReference type="ARBA" id="ARBA00023125"/>
    </source>
</evidence>
<dbReference type="InterPro" id="IPR000847">
    <property type="entry name" value="LysR_HTH_N"/>
</dbReference>
<evidence type="ECO:0000256" key="1">
    <source>
        <dbReference type="ARBA" id="ARBA00009437"/>
    </source>
</evidence>
<accession>C7RVK7</accession>
<dbReference type="AlphaFoldDB" id="C7RVK7"/>
<dbReference type="SUPFAM" id="SSF53850">
    <property type="entry name" value="Periplasmic binding protein-like II"/>
    <property type="match status" value="1"/>
</dbReference>
<name>C7RVK7_ACCRE</name>
<organism evidence="6">
    <name type="scientific">Accumulibacter regalis</name>
    <dbReference type="NCBI Taxonomy" id="522306"/>
    <lineage>
        <taxon>Bacteria</taxon>
        <taxon>Pseudomonadati</taxon>
        <taxon>Pseudomonadota</taxon>
        <taxon>Betaproteobacteria</taxon>
        <taxon>Candidatus Accumulibacter</taxon>
    </lineage>
</organism>
<evidence type="ECO:0000313" key="6">
    <source>
        <dbReference type="EMBL" id="ACV36480.1"/>
    </source>
</evidence>
<feature type="domain" description="HTH lysR-type" evidence="5">
    <location>
        <begin position="3"/>
        <end position="59"/>
    </location>
</feature>
<dbReference type="PANTHER" id="PTHR30579">
    <property type="entry name" value="TRANSCRIPTIONAL REGULATOR"/>
    <property type="match status" value="1"/>
</dbReference>
<dbReference type="Pfam" id="PF00126">
    <property type="entry name" value="HTH_1"/>
    <property type="match status" value="1"/>
</dbReference>
<dbReference type="KEGG" id="app:CAP2UW1_3210"/>
<dbReference type="InterPro" id="IPR005119">
    <property type="entry name" value="LysR_subst-bd"/>
</dbReference>
<keyword evidence="4" id="KW-0804">Transcription</keyword>
<dbReference type="NCBIfam" id="NF002964">
    <property type="entry name" value="PRK03635.1"/>
    <property type="match status" value="1"/>
</dbReference>
<dbReference type="Gene3D" id="1.10.10.10">
    <property type="entry name" value="Winged helix-like DNA-binding domain superfamily/Winged helix DNA-binding domain"/>
    <property type="match status" value="1"/>
</dbReference>
<dbReference type="InterPro" id="IPR036388">
    <property type="entry name" value="WH-like_DNA-bd_sf"/>
</dbReference>
<reference evidence="6" key="1">
    <citation type="submission" date="2009-08" db="EMBL/GenBank/DDBJ databases">
        <authorList>
            <consortium name="US DOE Joint Genome Institute"/>
            <person name="Lucas S."/>
            <person name="Copeland A."/>
            <person name="Lapidus A."/>
            <person name="Glavina del Rio T."/>
            <person name="Dalin E."/>
            <person name="Tice H."/>
            <person name="Bruce D."/>
            <person name="Barry K."/>
            <person name="Pitluck S."/>
            <person name="Lowry S."/>
            <person name="Larimer F."/>
            <person name="Land M."/>
            <person name="Hauser L."/>
            <person name="Kyrpides N."/>
            <person name="Ivanova N."/>
            <person name="McMahon K.D."/>
            <person name="Hugenholtz P."/>
        </authorList>
    </citation>
    <scope>NUCLEOTIDE SEQUENCE</scope>
    <source>
        <strain evidence="6">UW-1</strain>
    </source>
</reference>
<dbReference type="InterPro" id="IPR036390">
    <property type="entry name" value="WH_DNA-bd_sf"/>
</dbReference>
<evidence type="ECO:0000256" key="2">
    <source>
        <dbReference type="ARBA" id="ARBA00023015"/>
    </source>
</evidence>
<dbReference type="GO" id="GO:0003700">
    <property type="term" value="F:DNA-binding transcription factor activity"/>
    <property type="evidence" value="ECO:0007669"/>
    <property type="project" value="InterPro"/>
</dbReference>
<dbReference type="OrthoDB" id="3252676at2"/>
<sequence length="302" mass="32442">MRIDNAQLAAFAAVLGEGSFELAARKLSVTPSAVSQRIKLLEDRLGQVLIQRSTPCRATAAGRRLLRHAEQVALLESEVLSELGVVEGSGQTNVRIPIVVNADSLDSWFAEVFDALPGVTSITLDIRSEDQDHSVALLREGTVMAGVSASAEAIQGCRVEALGAMRYLAVASPAYVDRYFAAGVSADTLNAAPVLMFNKKDALQRLFVARLTGTVLQAPTHCAPSTRSFLEAARRGAAWGMMPEQIVAAALRNGDLLEMVPDHWLDIPLYWHCWRIGSSALDVLSKLVCQAAGRSLHVPESA</sequence>
<dbReference type="HOGENOM" id="CLU_063829_0_1_4"/>
<dbReference type="PROSITE" id="PS50931">
    <property type="entry name" value="HTH_LYSR"/>
    <property type="match status" value="1"/>
</dbReference>
<evidence type="ECO:0000256" key="4">
    <source>
        <dbReference type="ARBA" id="ARBA00023163"/>
    </source>
</evidence>
<dbReference type="eggNOG" id="COG0583">
    <property type="taxonomic scope" value="Bacteria"/>
</dbReference>